<evidence type="ECO:0000259" key="2">
    <source>
        <dbReference type="Pfam" id="PF11258"/>
    </source>
</evidence>
<evidence type="ECO:0000313" key="5">
    <source>
        <dbReference type="Proteomes" id="UP000316747"/>
    </source>
</evidence>
<evidence type="ECO:0000313" key="4">
    <source>
        <dbReference type="EMBL" id="TQM62879.1"/>
    </source>
</evidence>
<gene>
    <name evidence="4" type="ORF">FBY41_2924</name>
</gene>
<feature type="domain" description="DUF3048" evidence="3">
    <location>
        <begin position="231"/>
        <end position="345"/>
    </location>
</feature>
<organism evidence="4 5">
    <name type="scientific">Humibacillus xanthopallidus</name>
    <dbReference type="NCBI Taxonomy" id="412689"/>
    <lineage>
        <taxon>Bacteria</taxon>
        <taxon>Bacillati</taxon>
        <taxon>Actinomycetota</taxon>
        <taxon>Actinomycetes</taxon>
        <taxon>Micrococcales</taxon>
        <taxon>Intrasporangiaceae</taxon>
        <taxon>Humibacillus</taxon>
    </lineage>
</organism>
<dbReference type="AlphaFoldDB" id="A0A543HX66"/>
<comment type="caution">
    <text evidence="4">The sequence shown here is derived from an EMBL/GenBank/DDBJ whole genome shotgun (WGS) entry which is preliminary data.</text>
</comment>
<dbReference type="InterPro" id="IPR035328">
    <property type="entry name" value="DUF3048_C"/>
</dbReference>
<protein>
    <submittedName>
        <fullName evidence="4">DUF3048 family protein</fullName>
    </submittedName>
</protein>
<dbReference type="OrthoDB" id="9779102at2"/>
<evidence type="ECO:0000256" key="1">
    <source>
        <dbReference type="SAM" id="MobiDB-lite"/>
    </source>
</evidence>
<dbReference type="Gene3D" id="3.50.90.10">
    <property type="entry name" value="YerB-like"/>
    <property type="match status" value="1"/>
</dbReference>
<accession>A0A543HX66</accession>
<name>A0A543HX66_9MICO</name>
<reference evidence="4 5" key="1">
    <citation type="submission" date="2019-06" db="EMBL/GenBank/DDBJ databases">
        <title>Genome sequencing of plant associated microbes to promote plant fitness in Sorghum bicolor and Oryza sativa.</title>
        <authorList>
            <person name="Coleman-Derr D."/>
        </authorList>
    </citation>
    <scope>NUCLEOTIDE SEQUENCE [LARGE SCALE GENOMIC DNA]</scope>
    <source>
        <strain evidence="4 5">KV-663</strain>
    </source>
</reference>
<feature type="region of interest" description="Disordered" evidence="1">
    <location>
        <begin position="350"/>
        <end position="369"/>
    </location>
</feature>
<dbReference type="RefSeq" id="WP_141844900.1">
    <property type="nucleotide sequence ID" value="NZ_VFPM01000002.1"/>
</dbReference>
<dbReference type="SUPFAM" id="SSF159774">
    <property type="entry name" value="YerB-like"/>
    <property type="match status" value="1"/>
</dbReference>
<proteinExistence type="predicted"/>
<evidence type="ECO:0000259" key="3">
    <source>
        <dbReference type="Pfam" id="PF17479"/>
    </source>
</evidence>
<keyword evidence="5" id="KW-1185">Reference proteome</keyword>
<dbReference type="InterPro" id="IPR021416">
    <property type="entry name" value="DUF3048_N"/>
</dbReference>
<dbReference type="Pfam" id="PF11258">
    <property type="entry name" value="DUF3048"/>
    <property type="match status" value="1"/>
</dbReference>
<dbReference type="EMBL" id="VFPM01000002">
    <property type="protein sequence ID" value="TQM62879.1"/>
    <property type="molecule type" value="Genomic_DNA"/>
</dbReference>
<dbReference type="Pfam" id="PF17479">
    <property type="entry name" value="DUF3048_C"/>
    <property type="match status" value="1"/>
</dbReference>
<dbReference type="InterPro" id="IPR023158">
    <property type="entry name" value="YerB-like_sf"/>
</dbReference>
<dbReference type="Proteomes" id="UP000316747">
    <property type="component" value="Unassembled WGS sequence"/>
</dbReference>
<sequence length="385" mass="39738">MVGSRKHRLVVGGIVVLVGLVAAAVFVAGRGQGPPPAATPIPATTSPSPTTTTLMTAPLTGLPITPGMSINHPAVAIKISDVRQAHPQIGVDKADIVFTEPIGVAYTRLLAVFHSQLPSLVGPVRSVRPPDAPLLSPLEPVFGNTMGAPWVVSYVDSVGRLDDLGTLRVPGSDAYVLNRSRPRPDHVFVKPRTLMGLSKLTEPPAPYFSYAADLSSASASSAVGAGSSAVVPYGAGFNMTWTYDAVRKRYLRSEPWGAHTTVDGIRVSATNVLVLKVSSSVGKIGTGSGAPVPILALTNGSGQFVALAGGHSVAGTWAKGPVTDTFVLRTDSGQALFLAPGNTWVEMPGAAATGDDPLSLRPADANGPARRARSLFGSVTHGEQL</sequence>
<feature type="domain" description="DUF3048" evidence="2">
    <location>
        <begin position="59"/>
        <end position="194"/>
    </location>
</feature>